<dbReference type="EMBL" id="AP013058">
    <property type="protein sequence ID" value="BAN24427.1"/>
    <property type="molecule type" value="Genomic_DNA"/>
</dbReference>
<feature type="transmembrane region" description="Helical" evidence="8">
    <location>
        <begin position="20"/>
        <end position="38"/>
    </location>
</feature>
<evidence type="ECO:0000256" key="4">
    <source>
        <dbReference type="ARBA" id="ARBA00022692"/>
    </source>
</evidence>
<dbReference type="RefSeq" id="WP_016346564.1">
    <property type="nucleotide sequence ID" value="NC_021287.1"/>
</dbReference>
<feature type="binding site" evidence="7">
    <location>
        <position position="188"/>
    </location>
    <ligand>
        <name>Mg(2+)</name>
        <dbReference type="ChEBI" id="CHEBI:18420"/>
    </ligand>
</feature>
<dbReference type="GO" id="GO:0046872">
    <property type="term" value="F:metal ion binding"/>
    <property type="evidence" value="ECO:0007669"/>
    <property type="project" value="UniProtKB-KW"/>
</dbReference>
<feature type="transmembrane region" description="Helical" evidence="8">
    <location>
        <begin position="75"/>
        <end position="94"/>
    </location>
</feature>
<dbReference type="InterPro" id="IPR000715">
    <property type="entry name" value="Glycosyl_transferase_4"/>
</dbReference>
<dbReference type="PANTHER" id="PTHR22926:SF3">
    <property type="entry name" value="UNDECAPRENYL-PHOSPHATE ALPHA-N-ACETYLGLUCOSAMINYL 1-PHOSPHATE TRANSFERASE"/>
    <property type="match status" value="1"/>
</dbReference>
<reference evidence="10 11" key="1">
    <citation type="journal article" date="2013" name="Genome Announc.">
        <title>Complete Genome Sequence of Burkholderia sp. Strain RPE64, Bacterial Symbiont of the Bean Bug Riptortus pedestris.</title>
        <authorList>
            <person name="Shibata T.F."/>
            <person name="Maeda T."/>
            <person name="Nikoh N."/>
            <person name="Yamaguchi K."/>
            <person name="Oshima K."/>
            <person name="Hattori M."/>
            <person name="Nishiyama T."/>
            <person name="Hasebe M."/>
            <person name="Fukatsu T."/>
            <person name="Kikuchi Y."/>
            <person name="Shigenobu S."/>
        </authorList>
    </citation>
    <scope>NUCLEOTIDE SEQUENCE [LARGE SCALE GENOMIC DNA]</scope>
</reference>
<evidence type="ECO:0000259" key="9">
    <source>
        <dbReference type="Pfam" id="PF18412"/>
    </source>
</evidence>
<protein>
    <submittedName>
        <fullName evidence="10">Glycosyl transferase family 4</fullName>
    </submittedName>
</protein>
<feature type="domain" description="Outer-membrane lipoprotein Wza C-terminal" evidence="9">
    <location>
        <begin position="210"/>
        <end position="232"/>
    </location>
</feature>
<evidence type="ECO:0000256" key="2">
    <source>
        <dbReference type="ARBA" id="ARBA00022475"/>
    </source>
</evidence>
<name>R4X0H9_9BURK</name>
<evidence type="ECO:0000256" key="1">
    <source>
        <dbReference type="ARBA" id="ARBA00004651"/>
    </source>
</evidence>
<comment type="cofactor">
    <cofactor evidence="7">
        <name>Mg(2+)</name>
        <dbReference type="ChEBI" id="CHEBI:18420"/>
    </cofactor>
</comment>
<dbReference type="InterPro" id="IPR040716">
    <property type="entry name" value="Wza_C"/>
</dbReference>
<evidence type="ECO:0000313" key="11">
    <source>
        <dbReference type="Proteomes" id="UP000013966"/>
    </source>
</evidence>
<sequence length="237" mass="24765">MDLDLDGVQKVHAIAVPRVGGVGIAIAVAIALTVGSVLNPSAPQTQALLLLICSLPAFLSGLVEDLTKRVSPRVRLITSMIAALLACFLLEAVVERVGLSYVDALLVYLPCSIFFTVLSVSGLVHAINIIDGMNGLASVVAILILSSIGIVAAQVGDHLVVNMAIVVIAAIAGFLTWNYPVSRIFLGDGGAYFIGFIVAELLVLLVARTGLARWNRIANLLLPSAQGTNLGRQIAGY</sequence>
<evidence type="ECO:0000313" key="10">
    <source>
        <dbReference type="EMBL" id="BAN24427.1"/>
    </source>
</evidence>
<dbReference type="GO" id="GO:0044038">
    <property type="term" value="P:cell wall macromolecule biosynthetic process"/>
    <property type="evidence" value="ECO:0007669"/>
    <property type="project" value="TreeGrafter"/>
</dbReference>
<dbReference type="STRING" id="758793.BRPE64_ACDS26730"/>
<keyword evidence="6 8" id="KW-0472">Membrane</keyword>
<dbReference type="OrthoDB" id="9783652at2"/>
<evidence type="ECO:0000256" key="6">
    <source>
        <dbReference type="ARBA" id="ARBA00023136"/>
    </source>
</evidence>
<keyword evidence="11" id="KW-1185">Reference proteome</keyword>
<dbReference type="Proteomes" id="UP000013966">
    <property type="component" value="Chromosome 1"/>
</dbReference>
<organism evidence="10 11">
    <name type="scientific">Caballeronia insecticola</name>
    <dbReference type="NCBI Taxonomy" id="758793"/>
    <lineage>
        <taxon>Bacteria</taxon>
        <taxon>Pseudomonadati</taxon>
        <taxon>Pseudomonadota</taxon>
        <taxon>Betaproteobacteria</taxon>
        <taxon>Burkholderiales</taxon>
        <taxon>Burkholderiaceae</taxon>
        <taxon>Caballeronia</taxon>
    </lineage>
</organism>
<comment type="subcellular location">
    <subcellularLocation>
        <location evidence="1">Cell membrane</location>
        <topology evidence="1">Multi-pass membrane protein</topology>
    </subcellularLocation>
</comment>
<accession>R4X0H9</accession>
<feature type="transmembrane region" description="Helical" evidence="8">
    <location>
        <begin position="159"/>
        <end position="177"/>
    </location>
</feature>
<feature type="transmembrane region" description="Helical" evidence="8">
    <location>
        <begin position="106"/>
        <end position="127"/>
    </location>
</feature>
<gene>
    <name evidence="10" type="ORF">BRPE64_ACDS26730</name>
</gene>
<feature type="binding site" evidence="7">
    <location>
        <position position="128"/>
    </location>
    <ligand>
        <name>Mg(2+)</name>
        <dbReference type="ChEBI" id="CHEBI:18420"/>
    </ligand>
</feature>
<dbReference type="GO" id="GO:0071555">
    <property type="term" value="P:cell wall organization"/>
    <property type="evidence" value="ECO:0007669"/>
    <property type="project" value="TreeGrafter"/>
</dbReference>
<keyword evidence="4 8" id="KW-0812">Transmembrane</keyword>
<feature type="transmembrane region" description="Helical" evidence="8">
    <location>
        <begin position="189"/>
        <end position="207"/>
    </location>
</feature>
<evidence type="ECO:0000256" key="7">
    <source>
        <dbReference type="PIRSR" id="PIRSR600715-1"/>
    </source>
</evidence>
<evidence type="ECO:0000256" key="3">
    <source>
        <dbReference type="ARBA" id="ARBA00022679"/>
    </source>
</evidence>
<dbReference type="Pfam" id="PF18412">
    <property type="entry name" value="Wza_C"/>
    <property type="match status" value="1"/>
</dbReference>
<dbReference type="PATRIC" id="fig|758793.3.peg.2678"/>
<dbReference type="HOGENOM" id="CLU_023982_5_0_4"/>
<keyword evidence="7" id="KW-0460">Magnesium</keyword>
<dbReference type="Pfam" id="PF00953">
    <property type="entry name" value="Glycos_transf_4"/>
    <property type="match status" value="1"/>
</dbReference>
<feature type="transmembrane region" description="Helical" evidence="8">
    <location>
        <begin position="133"/>
        <end position="152"/>
    </location>
</feature>
<feature type="transmembrane region" description="Helical" evidence="8">
    <location>
        <begin position="45"/>
        <end position="63"/>
    </location>
</feature>
<dbReference type="CDD" id="cd06912">
    <property type="entry name" value="GT_MraY_like"/>
    <property type="match status" value="1"/>
</dbReference>
<dbReference type="GO" id="GO:0009103">
    <property type="term" value="P:lipopolysaccharide biosynthetic process"/>
    <property type="evidence" value="ECO:0007669"/>
    <property type="project" value="TreeGrafter"/>
</dbReference>
<dbReference type="GO" id="GO:0016780">
    <property type="term" value="F:phosphotransferase activity, for other substituted phosphate groups"/>
    <property type="evidence" value="ECO:0007669"/>
    <property type="project" value="InterPro"/>
</dbReference>
<dbReference type="PANTHER" id="PTHR22926">
    <property type="entry name" value="PHOSPHO-N-ACETYLMURAMOYL-PENTAPEPTIDE-TRANSFERASE"/>
    <property type="match status" value="1"/>
</dbReference>
<dbReference type="GO" id="GO:0005886">
    <property type="term" value="C:plasma membrane"/>
    <property type="evidence" value="ECO:0007669"/>
    <property type="project" value="UniProtKB-SubCell"/>
</dbReference>
<proteinExistence type="predicted"/>
<dbReference type="AlphaFoldDB" id="R4X0H9"/>
<reference evidence="10 11" key="2">
    <citation type="journal article" date="2018" name="Int. J. Syst. Evol. Microbiol.">
        <title>Burkholderia insecticola sp. nov., a gut symbiotic bacterium of the bean bug Riptortus pedestris.</title>
        <authorList>
            <person name="Takeshita K."/>
            <person name="Tamaki H."/>
            <person name="Ohbayashi T."/>
            <person name="Meng X.-Y."/>
            <person name="Sone T."/>
            <person name="Mitani Y."/>
            <person name="Peeters C."/>
            <person name="Kikuchi Y."/>
            <person name="Vandamme P."/>
        </authorList>
    </citation>
    <scope>NUCLEOTIDE SEQUENCE [LARGE SCALE GENOMIC DNA]</scope>
    <source>
        <strain evidence="10">RPE64</strain>
    </source>
</reference>
<keyword evidence="5 8" id="KW-1133">Transmembrane helix</keyword>
<evidence type="ECO:0000256" key="8">
    <source>
        <dbReference type="SAM" id="Phobius"/>
    </source>
</evidence>
<keyword evidence="3 10" id="KW-0808">Transferase</keyword>
<keyword evidence="2" id="KW-1003">Cell membrane</keyword>
<dbReference type="KEGG" id="buo:BRPE64_ACDS26730"/>
<keyword evidence="7" id="KW-0479">Metal-binding</keyword>
<evidence type="ECO:0000256" key="5">
    <source>
        <dbReference type="ARBA" id="ARBA00022989"/>
    </source>
</evidence>